<dbReference type="EMBL" id="DF142910">
    <property type="protein sequence ID" value="GAA48801.1"/>
    <property type="molecule type" value="Genomic_DNA"/>
</dbReference>
<dbReference type="AlphaFoldDB" id="G7Y766"/>
<evidence type="ECO:0008006" key="3">
    <source>
        <dbReference type="Google" id="ProtNLM"/>
    </source>
</evidence>
<proteinExistence type="predicted"/>
<gene>
    <name evidence="1" type="ORF">CLF_102053</name>
</gene>
<organism evidence="1 2">
    <name type="scientific">Clonorchis sinensis</name>
    <name type="common">Chinese liver fluke</name>
    <dbReference type="NCBI Taxonomy" id="79923"/>
    <lineage>
        <taxon>Eukaryota</taxon>
        <taxon>Metazoa</taxon>
        <taxon>Spiralia</taxon>
        <taxon>Lophotrochozoa</taxon>
        <taxon>Platyhelminthes</taxon>
        <taxon>Trematoda</taxon>
        <taxon>Digenea</taxon>
        <taxon>Opisthorchiida</taxon>
        <taxon>Opisthorchiata</taxon>
        <taxon>Opisthorchiidae</taxon>
        <taxon>Clonorchis</taxon>
    </lineage>
</organism>
<evidence type="ECO:0000313" key="2">
    <source>
        <dbReference type="Proteomes" id="UP000008909"/>
    </source>
</evidence>
<sequence>MHGEKGPENITRIDAKKDLGVWFSSNMSFSLQYEKSAHKAFAVLRMIRRTFSRITRTDLQILFWAYVRPFLEYTNPVVYPGRMKDPILIERVQRAASKMVVGLKSMDYETRLAVLGPFLLEYRRLREDILLTHALFDQGLANRFFTVDPANTAGLGKNIFELRAHTIGQNFFSFRVVAAWNNLPQTAVHAPSGAQFKTLLDTCLCESLLWQAYCPALGTERAVLHSFFTCGFQVNDSR</sequence>
<reference key="2">
    <citation type="submission" date="2011-10" db="EMBL/GenBank/DDBJ databases">
        <title>The genome and transcriptome sequence of Clonorchis sinensis provide insights into the carcinogenic liver fluke.</title>
        <authorList>
            <person name="Wang X."/>
            <person name="Huang Y."/>
            <person name="Chen W."/>
            <person name="Liu H."/>
            <person name="Guo L."/>
            <person name="Chen Y."/>
            <person name="Luo F."/>
            <person name="Zhou W."/>
            <person name="Sun J."/>
            <person name="Mao Q."/>
            <person name="Liang P."/>
            <person name="Zhou C."/>
            <person name="Tian Y."/>
            <person name="Men J."/>
            <person name="Lv X."/>
            <person name="Huang L."/>
            <person name="Zhou J."/>
            <person name="Hu Y."/>
            <person name="Li R."/>
            <person name="Zhang F."/>
            <person name="Lei H."/>
            <person name="Li X."/>
            <person name="Hu X."/>
            <person name="Liang C."/>
            <person name="Xu J."/>
            <person name="Wu Z."/>
            <person name="Yu X."/>
        </authorList>
    </citation>
    <scope>NUCLEOTIDE SEQUENCE</scope>
    <source>
        <strain>Henan</strain>
    </source>
</reference>
<accession>G7Y766</accession>
<evidence type="ECO:0000313" key="1">
    <source>
        <dbReference type="EMBL" id="GAA48801.1"/>
    </source>
</evidence>
<protein>
    <recommendedName>
        <fullName evidence="3">Pol-related protein</fullName>
    </recommendedName>
</protein>
<name>G7Y766_CLOSI</name>
<reference evidence="1" key="1">
    <citation type="journal article" date="2011" name="Genome Biol.">
        <title>The draft genome of the carcinogenic human liver fluke Clonorchis sinensis.</title>
        <authorList>
            <person name="Wang X."/>
            <person name="Chen W."/>
            <person name="Huang Y."/>
            <person name="Sun J."/>
            <person name="Men J."/>
            <person name="Liu H."/>
            <person name="Luo F."/>
            <person name="Guo L."/>
            <person name="Lv X."/>
            <person name="Deng C."/>
            <person name="Zhou C."/>
            <person name="Fan Y."/>
            <person name="Li X."/>
            <person name="Huang L."/>
            <person name="Hu Y."/>
            <person name="Liang C."/>
            <person name="Hu X."/>
            <person name="Xu J."/>
            <person name="Yu X."/>
        </authorList>
    </citation>
    <scope>NUCLEOTIDE SEQUENCE [LARGE SCALE GENOMIC DNA]</scope>
    <source>
        <strain evidence="1">Henan</strain>
    </source>
</reference>
<dbReference type="Proteomes" id="UP000008909">
    <property type="component" value="Unassembled WGS sequence"/>
</dbReference>
<keyword evidence="2" id="KW-1185">Reference proteome</keyword>